<dbReference type="InterPro" id="IPR036514">
    <property type="entry name" value="SGNH_hydro_sf"/>
</dbReference>
<dbReference type="PANTHER" id="PTHR22835">
    <property type="entry name" value="ZINC FINGER FYVE DOMAIN CONTAINING PROTEIN"/>
    <property type="match status" value="1"/>
</dbReference>
<dbReference type="Pfam" id="PF00657">
    <property type="entry name" value="Lipase_GDSL"/>
    <property type="match status" value="1"/>
</dbReference>
<dbReference type="SUPFAM" id="SSF52266">
    <property type="entry name" value="SGNH hydrolase"/>
    <property type="match status" value="1"/>
</dbReference>
<evidence type="ECO:0008006" key="6">
    <source>
        <dbReference type="Google" id="ProtNLM"/>
    </source>
</evidence>
<feature type="region of interest" description="Disordered" evidence="3">
    <location>
        <begin position="54"/>
        <end position="80"/>
    </location>
</feature>
<evidence type="ECO:0000256" key="2">
    <source>
        <dbReference type="ARBA" id="ARBA00023180"/>
    </source>
</evidence>
<dbReference type="Proteomes" id="UP001341281">
    <property type="component" value="Chromosome 07"/>
</dbReference>
<dbReference type="PANTHER" id="PTHR22835:SF571">
    <property type="entry name" value="GDSL ESTERASE_LIPASE"/>
    <property type="match status" value="1"/>
</dbReference>
<sequence>MPLANCMPSQTNRATRPWAWVWLSSSRTLRRSIRAAPLWSSVAVLIEVASEQEHKERFQEPTELAPDSTAPEYATEPASSGEELYVPDVLMQRRRAYDWCAMYGHQNIYMQGPLAKTGNPARAGWFKVQKLHVCACIVVLLALTGPRAAVAAIFSFGDSAVGHGQPLGGWHPGLPRYGMTYFGYPTGRELGLPLLPPSKAKNATFHRGANFAITGATALDLSFLKERGHEAPYLQLPQACRDLFRRSLFIVGEIGGNDYGSTLFAFRPVSEVHAPTHVVAAIGRGVEALIAEGAVELVVPGTICPSAASRSTCPRSATIRRTGCVKDLNTLSWAQRSLGSGTSTPASASSTPTTTPPPSSSSSTPTKYGMVKQTPRACCGAPGVGEHNFNLTSLCGQPGAYACDDPSNHWSWDGIHLTHTAYGHIAKGWLYGPFADPPILDTTKNLG</sequence>
<dbReference type="GO" id="GO:0016788">
    <property type="term" value="F:hydrolase activity, acting on ester bonds"/>
    <property type="evidence" value="ECO:0007669"/>
    <property type="project" value="InterPro"/>
</dbReference>
<protein>
    <recommendedName>
        <fullName evidence="6">GDSL esterase/lipase</fullName>
    </recommendedName>
</protein>
<dbReference type="AlphaFoldDB" id="A0AAQ3U993"/>
<dbReference type="Gene3D" id="3.40.50.1110">
    <property type="entry name" value="SGNH hydrolase"/>
    <property type="match status" value="1"/>
</dbReference>
<organism evidence="4 5">
    <name type="scientific">Paspalum notatum var. saurae</name>
    <dbReference type="NCBI Taxonomy" id="547442"/>
    <lineage>
        <taxon>Eukaryota</taxon>
        <taxon>Viridiplantae</taxon>
        <taxon>Streptophyta</taxon>
        <taxon>Embryophyta</taxon>
        <taxon>Tracheophyta</taxon>
        <taxon>Spermatophyta</taxon>
        <taxon>Magnoliopsida</taxon>
        <taxon>Liliopsida</taxon>
        <taxon>Poales</taxon>
        <taxon>Poaceae</taxon>
        <taxon>PACMAD clade</taxon>
        <taxon>Panicoideae</taxon>
        <taxon>Andropogonodae</taxon>
        <taxon>Paspaleae</taxon>
        <taxon>Paspalinae</taxon>
        <taxon>Paspalum</taxon>
    </lineage>
</organism>
<evidence type="ECO:0000313" key="4">
    <source>
        <dbReference type="EMBL" id="WVZ86529.1"/>
    </source>
</evidence>
<dbReference type="EMBL" id="CP144751">
    <property type="protein sequence ID" value="WVZ86529.1"/>
    <property type="molecule type" value="Genomic_DNA"/>
</dbReference>
<feature type="region of interest" description="Disordered" evidence="3">
    <location>
        <begin position="338"/>
        <end position="368"/>
    </location>
</feature>
<evidence type="ECO:0000313" key="5">
    <source>
        <dbReference type="Proteomes" id="UP001341281"/>
    </source>
</evidence>
<evidence type="ECO:0000256" key="1">
    <source>
        <dbReference type="ARBA" id="ARBA00008668"/>
    </source>
</evidence>
<reference evidence="4 5" key="1">
    <citation type="submission" date="2024-02" db="EMBL/GenBank/DDBJ databases">
        <title>High-quality chromosome-scale genome assembly of Pensacola bahiagrass (Paspalum notatum Flugge var. saurae).</title>
        <authorList>
            <person name="Vega J.M."/>
            <person name="Podio M."/>
            <person name="Orjuela J."/>
            <person name="Siena L.A."/>
            <person name="Pessino S.C."/>
            <person name="Combes M.C."/>
            <person name="Mariac C."/>
            <person name="Albertini E."/>
            <person name="Pupilli F."/>
            <person name="Ortiz J.P.A."/>
            <person name="Leblanc O."/>
        </authorList>
    </citation>
    <scope>NUCLEOTIDE SEQUENCE [LARGE SCALE GENOMIC DNA]</scope>
    <source>
        <strain evidence="4">R1</strain>
        <tissue evidence="4">Leaf</tissue>
    </source>
</reference>
<gene>
    <name evidence="4" type="ORF">U9M48_033291</name>
</gene>
<name>A0AAQ3U993_PASNO</name>
<evidence type="ECO:0000256" key="3">
    <source>
        <dbReference type="SAM" id="MobiDB-lite"/>
    </source>
</evidence>
<keyword evidence="2" id="KW-0325">Glycoprotein</keyword>
<feature type="compositionally biased region" description="Low complexity" evidence="3">
    <location>
        <begin position="339"/>
        <end position="353"/>
    </location>
</feature>
<keyword evidence="5" id="KW-1185">Reference proteome</keyword>
<comment type="similarity">
    <text evidence="1">Belongs to the 'GDSL' lipolytic enzyme family.</text>
</comment>
<proteinExistence type="inferred from homology"/>
<dbReference type="InterPro" id="IPR001087">
    <property type="entry name" value="GDSL"/>
</dbReference>
<accession>A0AAQ3U993</accession>